<proteinExistence type="predicted"/>
<keyword evidence="3" id="KW-1185">Reference proteome</keyword>
<name>A0A3A4ARU7_9ACTN</name>
<sequence length="136" mass="13483">MASSSKASLASPPDGPAEAGPVDLVAEASRLARLAGRDLGPAVTTVAGVSRRAATAALGTDTVRDDRPVTVVPVRGRFGSPGGGLVVPHAPGRPAPSGSVLTLVMDARTGDPLDVYLTDRPPALTGLGQAESPALS</sequence>
<reference evidence="2 3" key="1">
    <citation type="submission" date="2018-09" db="EMBL/GenBank/DDBJ databases">
        <title>YIM 75507 draft genome.</title>
        <authorList>
            <person name="Tang S."/>
            <person name="Feng Y."/>
        </authorList>
    </citation>
    <scope>NUCLEOTIDE SEQUENCE [LARGE SCALE GENOMIC DNA]</scope>
    <source>
        <strain evidence="2 3">YIM 75507</strain>
    </source>
</reference>
<dbReference type="EMBL" id="QZEY01000017">
    <property type="protein sequence ID" value="RJL24028.1"/>
    <property type="molecule type" value="Genomic_DNA"/>
</dbReference>
<dbReference type="RefSeq" id="WP_119930284.1">
    <property type="nucleotide sequence ID" value="NZ_QZEY01000017.1"/>
</dbReference>
<gene>
    <name evidence="2" type="ORF">D5H75_31880</name>
</gene>
<feature type="region of interest" description="Disordered" evidence="1">
    <location>
        <begin position="1"/>
        <end position="21"/>
    </location>
</feature>
<accession>A0A3A4ARU7</accession>
<evidence type="ECO:0000313" key="3">
    <source>
        <dbReference type="Proteomes" id="UP000265768"/>
    </source>
</evidence>
<feature type="compositionally biased region" description="Low complexity" evidence="1">
    <location>
        <begin position="1"/>
        <end position="11"/>
    </location>
</feature>
<protein>
    <submittedName>
        <fullName evidence="2">Uncharacterized protein</fullName>
    </submittedName>
</protein>
<organism evidence="2 3">
    <name type="scientific">Bailinhaonella thermotolerans</name>
    <dbReference type="NCBI Taxonomy" id="1070861"/>
    <lineage>
        <taxon>Bacteria</taxon>
        <taxon>Bacillati</taxon>
        <taxon>Actinomycetota</taxon>
        <taxon>Actinomycetes</taxon>
        <taxon>Streptosporangiales</taxon>
        <taxon>Streptosporangiaceae</taxon>
        <taxon>Bailinhaonella</taxon>
    </lineage>
</organism>
<dbReference type="AlphaFoldDB" id="A0A3A4ARU7"/>
<evidence type="ECO:0000256" key="1">
    <source>
        <dbReference type="SAM" id="MobiDB-lite"/>
    </source>
</evidence>
<evidence type="ECO:0000313" key="2">
    <source>
        <dbReference type="EMBL" id="RJL24028.1"/>
    </source>
</evidence>
<comment type="caution">
    <text evidence="2">The sequence shown here is derived from an EMBL/GenBank/DDBJ whole genome shotgun (WGS) entry which is preliminary data.</text>
</comment>
<dbReference type="Proteomes" id="UP000265768">
    <property type="component" value="Unassembled WGS sequence"/>
</dbReference>